<protein>
    <recommendedName>
        <fullName evidence="3">DUF3298 domain-containing protein</fullName>
    </recommendedName>
</protein>
<dbReference type="AlphaFoldDB" id="A0A2K1PYM0"/>
<reference evidence="1 2" key="1">
    <citation type="submission" date="2017-08" db="EMBL/GenBank/DDBJ databases">
        <title>Lysobacter sylvestris genome.</title>
        <authorList>
            <person name="Zhang D.-C."/>
            <person name="Albuquerque L."/>
            <person name="Franca L."/>
            <person name="Froufe H.J.C."/>
            <person name="Barroso C."/>
            <person name="Egas C."/>
            <person name="Da Costa M."/>
            <person name="Margesin R."/>
        </authorList>
    </citation>
    <scope>NUCLEOTIDE SEQUENCE [LARGE SCALE GENOMIC DNA]</scope>
    <source>
        <strain evidence="1 2">AM20-91</strain>
    </source>
</reference>
<proteinExistence type="predicted"/>
<organism evidence="1 2">
    <name type="scientific">Solilutibacter silvestris</name>
    <dbReference type="NCBI Taxonomy" id="1645665"/>
    <lineage>
        <taxon>Bacteria</taxon>
        <taxon>Pseudomonadati</taxon>
        <taxon>Pseudomonadota</taxon>
        <taxon>Gammaproteobacteria</taxon>
        <taxon>Lysobacterales</taxon>
        <taxon>Lysobacteraceae</taxon>
        <taxon>Solilutibacter</taxon>
    </lineage>
</organism>
<dbReference type="Proteomes" id="UP000236220">
    <property type="component" value="Unassembled WGS sequence"/>
</dbReference>
<accession>A0A2K1PYM0</accession>
<dbReference type="Gene3D" id="3.90.640.20">
    <property type="entry name" value="Heat-shock cognate protein, ATPase"/>
    <property type="match status" value="1"/>
</dbReference>
<dbReference type="PROSITE" id="PS51257">
    <property type="entry name" value="PROKAR_LIPOPROTEIN"/>
    <property type="match status" value="1"/>
</dbReference>
<sequence>MSAGHTRAKHGIALLVVVALAGCGKHDAQPANGTTPPPAAVAPVTLQDQVEHTPVYLLGITYPKGASLPAGLAQEIKAYADASRKRLVDAAKPHKAGDAGVPYDMSLEFRQIAPPARGLIAIAADGSLYTGGAQGDPLIRRFVWDTQAGNLIRSQDLLAGPAGWAAVSASVRETLMGQIRARLEDDKQTPEEVDKALKLMGPIVESGTEPAASEFSEFEPMIDAQGKLIGLTFVFPPYQVAGYSDGIQRADVPASVLLPYLAPRYRTLFQ</sequence>
<evidence type="ECO:0000313" key="2">
    <source>
        <dbReference type="Proteomes" id="UP000236220"/>
    </source>
</evidence>
<dbReference type="RefSeq" id="WP_103075434.1">
    <property type="nucleotide sequence ID" value="NZ_NPZB01000002.1"/>
</dbReference>
<name>A0A2K1PYM0_9GAMM</name>
<gene>
    <name evidence="1" type="ORF">Lysil_1943</name>
</gene>
<keyword evidence="2" id="KW-1185">Reference proteome</keyword>
<comment type="caution">
    <text evidence="1">The sequence shown here is derived from an EMBL/GenBank/DDBJ whole genome shotgun (WGS) entry which is preliminary data.</text>
</comment>
<dbReference type="EMBL" id="NPZB01000002">
    <property type="protein sequence ID" value="PNS07767.1"/>
    <property type="molecule type" value="Genomic_DNA"/>
</dbReference>
<evidence type="ECO:0000313" key="1">
    <source>
        <dbReference type="EMBL" id="PNS07767.1"/>
    </source>
</evidence>
<evidence type="ECO:0008006" key="3">
    <source>
        <dbReference type="Google" id="ProtNLM"/>
    </source>
</evidence>
<dbReference type="InterPro" id="IPR037126">
    <property type="entry name" value="PdaC/RsiV-like_sf"/>
</dbReference>